<accession>A0AAD3XSU1</accession>
<dbReference type="EMBL" id="BSYO01000016">
    <property type="protein sequence ID" value="GMH15958.1"/>
    <property type="molecule type" value="Genomic_DNA"/>
</dbReference>
<evidence type="ECO:0000313" key="1">
    <source>
        <dbReference type="EMBL" id="GMH15958.1"/>
    </source>
</evidence>
<name>A0AAD3XSU1_NEPGR</name>
<comment type="caution">
    <text evidence="1">The sequence shown here is derived from an EMBL/GenBank/DDBJ whole genome shotgun (WGS) entry which is preliminary data.</text>
</comment>
<proteinExistence type="predicted"/>
<reference evidence="1" key="1">
    <citation type="submission" date="2023-05" db="EMBL/GenBank/DDBJ databases">
        <title>Nepenthes gracilis genome sequencing.</title>
        <authorList>
            <person name="Fukushima K."/>
        </authorList>
    </citation>
    <scope>NUCLEOTIDE SEQUENCE</scope>
    <source>
        <strain evidence="1">SING2019-196</strain>
    </source>
</reference>
<dbReference type="Proteomes" id="UP001279734">
    <property type="component" value="Unassembled WGS sequence"/>
</dbReference>
<keyword evidence="2" id="KW-1185">Reference proteome</keyword>
<dbReference type="AlphaFoldDB" id="A0AAD3XSU1"/>
<gene>
    <name evidence="1" type="ORF">Nepgr_017799</name>
</gene>
<sequence length="77" mass="8553">MRTLGLVPLSSISVAPPRYGIRGLNFLPSNSSLESPLKLEVFPSIKCAIIELRLRIIIKLKIPLWRIGEDEKIGDLG</sequence>
<protein>
    <submittedName>
        <fullName evidence="1">Uncharacterized protein</fullName>
    </submittedName>
</protein>
<organism evidence="1 2">
    <name type="scientific">Nepenthes gracilis</name>
    <name type="common">Slender pitcher plant</name>
    <dbReference type="NCBI Taxonomy" id="150966"/>
    <lineage>
        <taxon>Eukaryota</taxon>
        <taxon>Viridiplantae</taxon>
        <taxon>Streptophyta</taxon>
        <taxon>Embryophyta</taxon>
        <taxon>Tracheophyta</taxon>
        <taxon>Spermatophyta</taxon>
        <taxon>Magnoliopsida</taxon>
        <taxon>eudicotyledons</taxon>
        <taxon>Gunneridae</taxon>
        <taxon>Pentapetalae</taxon>
        <taxon>Caryophyllales</taxon>
        <taxon>Nepenthaceae</taxon>
        <taxon>Nepenthes</taxon>
    </lineage>
</organism>
<evidence type="ECO:0000313" key="2">
    <source>
        <dbReference type="Proteomes" id="UP001279734"/>
    </source>
</evidence>